<dbReference type="AlphaFoldDB" id="A0A1G6K723"/>
<evidence type="ECO:0000313" key="1">
    <source>
        <dbReference type="EMBL" id="SDC26743.1"/>
    </source>
</evidence>
<sequence>MRRTPDGNLWSDVGLLRRLIRRRVDPLIVPVFGCPSEHTGPVLCGSMPESEAWSLCGAVGLANERGVGGGAKQ</sequence>
<organism evidence="1 2">
    <name type="scientific">Microbacterium enclense</name>
    <dbReference type="NCBI Taxonomy" id="993073"/>
    <lineage>
        <taxon>Bacteria</taxon>
        <taxon>Bacillati</taxon>
        <taxon>Actinomycetota</taxon>
        <taxon>Actinomycetes</taxon>
        <taxon>Micrococcales</taxon>
        <taxon>Microbacteriaceae</taxon>
        <taxon>Microbacterium</taxon>
    </lineage>
</organism>
<proteinExistence type="predicted"/>
<protein>
    <submittedName>
        <fullName evidence="1">Uncharacterized protein</fullName>
    </submittedName>
</protein>
<gene>
    <name evidence="1" type="ORF">SAMN05216418_1872</name>
</gene>
<dbReference type="Proteomes" id="UP000183203">
    <property type="component" value="Unassembled WGS sequence"/>
</dbReference>
<evidence type="ECO:0000313" key="2">
    <source>
        <dbReference type="Proteomes" id="UP000183203"/>
    </source>
</evidence>
<dbReference type="EMBL" id="FMYG01000004">
    <property type="protein sequence ID" value="SDC26743.1"/>
    <property type="molecule type" value="Genomic_DNA"/>
</dbReference>
<reference evidence="1 2" key="1">
    <citation type="submission" date="2016-09" db="EMBL/GenBank/DDBJ databases">
        <authorList>
            <person name="Capua I."/>
            <person name="De Benedictis P."/>
            <person name="Joannis T."/>
            <person name="Lombin L.H."/>
            <person name="Cattoli G."/>
        </authorList>
    </citation>
    <scope>NUCLEOTIDE SEQUENCE [LARGE SCALE GENOMIC DNA]</scope>
    <source>
        <strain evidence="1 2">NIO-1002</strain>
    </source>
</reference>
<accession>A0A1G6K723</accession>
<name>A0A1G6K723_9MICO</name>